<feature type="compositionally biased region" description="Basic and acidic residues" evidence="1">
    <location>
        <begin position="34"/>
        <end position="49"/>
    </location>
</feature>
<dbReference type="EMBL" id="BAAATL010000011">
    <property type="protein sequence ID" value="GAA2480820.1"/>
    <property type="molecule type" value="Genomic_DNA"/>
</dbReference>
<keyword evidence="3" id="KW-1185">Reference proteome</keyword>
<evidence type="ECO:0000313" key="2">
    <source>
        <dbReference type="EMBL" id="GAA2480820.1"/>
    </source>
</evidence>
<feature type="region of interest" description="Disordered" evidence="1">
    <location>
        <begin position="1"/>
        <end position="82"/>
    </location>
</feature>
<accession>A0ABN3LF89</accession>
<gene>
    <name evidence="2" type="ORF">GCM10010422_26760</name>
</gene>
<evidence type="ECO:0000313" key="3">
    <source>
        <dbReference type="Proteomes" id="UP001501721"/>
    </source>
</evidence>
<protein>
    <submittedName>
        <fullName evidence="2">Uncharacterized protein</fullName>
    </submittedName>
</protein>
<comment type="caution">
    <text evidence="2">The sequence shown here is derived from an EMBL/GenBank/DDBJ whole genome shotgun (WGS) entry which is preliminary data.</text>
</comment>
<feature type="compositionally biased region" description="Basic and acidic residues" evidence="1">
    <location>
        <begin position="72"/>
        <end position="82"/>
    </location>
</feature>
<dbReference type="Proteomes" id="UP001501721">
    <property type="component" value="Unassembled WGS sequence"/>
</dbReference>
<proteinExistence type="predicted"/>
<evidence type="ECO:0000256" key="1">
    <source>
        <dbReference type="SAM" id="MobiDB-lite"/>
    </source>
</evidence>
<organism evidence="2 3">
    <name type="scientific">Streptomyces graminearus</name>
    <dbReference type="NCBI Taxonomy" id="284030"/>
    <lineage>
        <taxon>Bacteria</taxon>
        <taxon>Bacillati</taxon>
        <taxon>Actinomycetota</taxon>
        <taxon>Actinomycetes</taxon>
        <taxon>Kitasatosporales</taxon>
        <taxon>Streptomycetaceae</taxon>
        <taxon>Streptomyces</taxon>
    </lineage>
</organism>
<sequence>MTPAPGKAPMSRTPGNSIRIGGDASGPVVAGNDNRVEVRQTAPEADREAAGPVQNNTAKDHGTVYTVMNGDLHVHHETPEEA</sequence>
<name>A0ABN3LF89_9ACTN</name>
<reference evidence="2 3" key="1">
    <citation type="journal article" date="2019" name="Int. J. Syst. Evol. Microbiol.">
        <title>The Global Catalogue of Microorganisms (GCM) 10K type strain sequencing project: providing services to taxonomists for standard genome sequencing and annotation.</title>
        <authorList>
            <consortium name="The Broad Institute Genomics Platform"/>
            <consortium name="The Broad Institute Genome Sequencing Center for Infectious Disease"/>
            <person name="Wu L."/>
            <person name="Ma J."/>
        </authorList>
    </citation>
    <scope>NUCLEOTIDE SEQUENCE [LARGE SCALE GENOMIC DNA]</scope>
    <source>
        <strain evidence="2 3">JCM 6923</strain>
    </source>
</reference>